<dbReference type="Proteomes" id="UP000659654">
    <property type="component" value="Unassembled WGS sequence"/>
</dbReference>
<dbReference type="PROSITE" id="PS50202">
    <property type="entry name" value="MSP"/>
    <property type="match status" value="1"/>
</dbReference>
<evidence type="ECO:0000313" key="2">
    <source>
        <dbReference type="EMBL" id="CAD5216173.1"/>
    </source>
</evidence>
<dbReference type="InterPro" id="IPR051774">
    <property type="entry name" value="Sperm-specific_class_P"/>
</dbReference>
<dbReference type="InterPro" id="IPR008962">
    <property type="entry name" value="PapD-like_sf"/>
</dbReference>
<accession>A0A1I7SW69</accession>
<evidence type="ECO:0000313" key="4">
    <source>
        <dbReference type="Proteomes" id="UP000095284"/>
    </source>
</evidence>
<dbReference type="InterPro" id="IPR000535">
    <property type="entry name" value="MSP_dom"/>
</dbReference>
<evidence type="ECO:0000313" key="3">
    <source>
        <dbReference type="EMBL" id="CAG9098917.1"/>
    </source>
</evidence>
<dbReference type="AlphaFoldDB" id="A0A1I7SW69"/>
<dbReference type="Pfam" id="PF00635">
    <property type="entry name" value="Motile_Sperm"/>
    <property type="match status" value="1"/>
</dbReference>
<dbReference type="EMBL" id="CAJFCV020000002">
    <property type="protein sequence ID" value="CAG9098917.1"/>
    <property type="molecule type" value="Genomic_DNA"/>
</dbReference>
<keyword evidence="5" id="KW-1185">Reference proteome</keyword>
<dbReference type="PANTHER" id="PTHR22947">
    <property type="entry name" value="MAJOR SPERM PROTEIN"/>
    <property type="match status" value="1"/>
</dbReference>
<dbReference type="Proteomes" id="UP000095284">
    <property type="component" value="Unplaced"/>
</dbReference>
<reference evidence="3" key="2">
    <citation type="submission" date="2020-08" db="EMBL/GenBank/DDBJ databases">
        <authorList>
            <person name="Kikuchi T."/>
        </authorList>
    </citation>
    <scope>NUCLEOTIDE SEQUENCE</scope>
    <source>
        <strain evidence="2">Ka4C1</strain>
    </source>
</reference>
<dbReference type="InterPro" id="IPR013783">
    <property type="entry name" value="Ig-like_fold"/>
</dbReference>
<dbReference type="Proteomes" id="UP000582659">
    <property type="component" value="Unassembled WGS sequence"/>
</dbReference>
<dbReference type="EMBL" id="CAJFDI010000002">
    <property type="protein sequence ID" value="CAD5216173.1"/>
    <property type="molecule type" value="Genomic_DNA"/>
</dbReference>
<protein>
    <submittedName>
        <fullName evidence="2">(pine wood nematode) hypothetical protein</fullName>
    </submittedName>
    <submittedName>
        <fullName evidence="6">MSP domain-containing protein</fullName>
    </submittedName>
</protein>
<gene>
    <name evidence="2" type="ORF">BXYJ_LOCUS4397</name>
</gene>
<evidence type="ECO:0000313" key="5">
    <source>
        <dbReference type="Proteomes" id="UP000659654"/>
    </source>
</evidence>
<dbReference type="OrthoDB" id="264603at2759"/>
<dbReference type="SMR" id="A0A1I7SW69"/>
<evidence type="ECO:0000259" key="1">
    <source>
        <dbReference type="PROSITE" id="PS50202"/>
    </source>
</evidence>
<feature type="domain" description="MSP" evidence="1">
    <location>
        <begin position="3"/>
        <end position="109"/>
    </location>
</feature>
<proteinExistence type="predicted"/>
<reference evidence="6" key="1">
    <citation type="submission" date="2016-11" db="UniProtKB">
        <authorList>
            <consortium name="WormBaseParasite"/>
        </authorList>
    </citation>
    <scope>IDENTIFICATION</scope>
</reference>
<dbReference type="eggNOG" id="ENOG502SQPZ">
    <property type="taxonomic scope" value="Eukaryota"/>
</dbReference>
<name>A0A1I7SW69_BURXY</name>
<dbReference type="WBParaSite" id="BXY_1730000.1">
    <property type="protein sequence ID" value="BXY_1730000.1"/>
    <property type="gene ID" value="BXY_1730000"/>
</dbReference>
<dbReference type="SUPFAM" id="SSF49354">
    <property type="entry name" value="PapD-like"/>
    <property type="match status" value="1"/>
</dbReference>
<sequence>MASLAVDPPTCQVPAAGGTSIHQLVNSGACRVAFKVRSSNNNDYRLKPVFGFIEPSSSAKFDITRKPGPPKEDKMVIQFVEAPADATDAQGAFKDGKNVGSVTLPCSAT</sequence>
<evidence type="ECO:0000313" key="6">
    <source>
        <dbReference type="WBParaSite" id="BXY_1730000.1"/>
    </source>
</evidence>
<dbReference type="FunFam" id="2.60.40.10:FF:002024">
    <property type="entry name" value="Sperm-specific class P protein 19"/>
    <property type="match status" value="1"/>
</dbReference>
<dbReference type="Gene3D" id="2.60.40.10">
    <property type="entry name" value="Immunoglobulins"/>
    <property type="match status" value="1"/>
</dbReference>
<dbReference type="PANTHER" id="PTHR22947:SF7">
    <property type="entry name" value="MSP DOMAIN-CONTAINING PROTEIN-RELATED"/>
    <property type="match status" value="1"/>
</dbReference>
<organism evidence="4 6">
    <name type="scientific">Bursaphelenchus xylophilus</name>
    <name type="common">Pinewood nematode worm</name>
    <name type="synonym">Aphelenchoides xylophilus</name>
    <dbReference type="NCBI Taxonomy" id="6326"/>
    <lineage>
        <taxon>Eukaryota</taxon>
        <taxon>Metazoa</taxon>
        <taxon>Ecdysozoa</taxon>
        <taxon>Nematoda</taxon>
        <taxon>Chromadorea</taxon>
        <taxon>Rhabditida</taxon>
        <taxon>Tylenchina</taxon>
        <taxon>Tylenchomorpha</taxon>
        <taxon>Aphelenchoidea</taxon>
        <taxon>Aphelenchoididae</taxon>
        <taxon>Bursaphelenchus</taxon>
    </lineage>
</organism>